<dbReference type="Proteomes" id="UP001457282">
    <property type="component" value="Unassembled WGS sequence"/>
</dbReference>
<dbReference type="EMBL" id="JBEDUW010000004">
    <property type="protein sequence ID" value="KAK9932618.1"/>
    <property type="molecule type" value="Genomic_DNA"/>
</dbReference>
<protein>
    <submittedName>
        <fullName evidence="1">Uncharacterized protein</fullName>
    </submittedName>
</protein>
<evidence type="ECO:0000313" key="2">
    <source>
        <dbReference type="Proteomes" id="UP001457282"/>
    </source>
</evidence>
<organism evidence="1 2">
    <name type="scientific">Rubus argutus</name>
    <name type="common">Southern blackberry</name>
    <dbReference type="NCBI Taxonomy" id="59490"/>
    <lineage>
        <taxon>Eukaryota</taxon>
        <taxon>Viridiplantae</taxon>
        <taxon>Streptophyta</taxon>
        <taxon>Embryophyta</taxon>
        <taxon>Tracheophyta</taxon>
        <taxon>Spermatophyta</taxon>
        <taxon>Magnoliopsida</taxon>
        <taxon>eudicotyledons</taxon>
        <taxon>Gunneridae</taxon>
        <taxon>Pentapetalae</taxon>
        <taxon>rosids</taxon>
        <taxon>fabids</taxon>
        <taxon>Rosales</taxon>
        <taxon>Rosaceae</taxon>
        <taxon>Rosoideae</taxon>
        <taxon>Rosoideae incertae sedis</taxon>
        <taxon>Rubus</taxon>
    </lineage>
</organism>
<reference evidence="1 2" key="1">
    <citation type="journal article" date="2023" name="G3 (Bethesda)">
        <title>A chromosome-length genome assembly and annotation of blackberry (Rubus argutus, cv. 'Hillquist').</title>
        <authorList>
            <person name="Bruna T."/>
            <person name="Aryal R."/>
            <person name="Dudchenko O."/>
            <person name="Sargent D.J."/>
            <person name="Mead D."/>
            <person name="Buti M."/>
            <person name="Cavallini A."/>
            <person name="Hytonen T."/>
            <person name="Andres J."/>
            <person name="Pham M."/>
            <person name="Weisz D."/>
            <person name="Mascagni F."/>
            <person name="Usai G."/>
            <person name="Natali L."/>
            <person name="Bassil N."/>
            <person name="Fernandez G.E."/>
            <person name="Lomsadze A."/>
            <person name="Armour M."/>
            <person name="Olukolu B."/>
            <person name="Poorten T."/>
            <person name="Britton C."/>
            <person name="Davik J."/>
            <person name="Ashrafi H."/>
            <person name="Aiden E.L."/>
            <person name="Borodovsky M."/>
            <person name="Worthington M."/>
        </authorList>
    </citation>
    <scope>NUCLEOTIDE SEQUENCE [LARGE SCALE GENOMIC DNA]</scope>
    <source>
        <strain evidence="1">PI 553951</strain>
    </source>
</reference>
<gene>
    <name evidence="1" type="ORF">M0R45_019846</name>
</gene>
<proteinExistence type="predicted"/>
<evidence type="ECO:0000313" key="1">
    <source>
        <dbReference type="EMBL" id="KAK9932618.1"/>
    </source>
</evidence>
<sequence length="138" mass="15430">MTFIGEMTSVIISKWISKLYEDFEKCFRIPTKLNHSKPPGPLPATHAGHPCRHQLTASNSPPFPLFLYHIPFLCPKSILHQLKNTTVSLITKACLITVGIKARQPITCNSFAIPLPHQNHHMALTNPTKQHKPPTSPP</sequence>
<name>A0AAW1X6M7_RUBAR</name>
<dbReference type="AlphaFoldDB" id="A0AAW1X6M7"/>
<comment type="caution">
    <text evidence="1">The sequence shown here is derived from an EMBL/GenBank/DDBJ whole genome shotgun (WGS) entry which is preliminary data.</text>
</comment>
<accession>A0AAW1X6M7</accession>
<keyword evidence="2" id="KW-1185">Reference proteome</keyword>